<feature type="domain" description="BD-FAE-like" evidence="3">
    <location>
        <begin position="88"/>
        <end position="219"/>
    </location>
</feature>
<dbReference type="SUPFAM" id="SSF53474">
    <property type="entry name" value="alpha/beta-Hydrolases"/>
    <property type="match status" value="1"/>
</dbReference>
<dbReference type="InterPro" id="IPR049492">
    <property type="entry name" value="BD-FAE-like_dom"/>
</dbReference>
<sequence length="454" mass="50053">MNRLCITVLAAGLSVGLTANAFAGERYQDRQFTVDVKRDVVYASDVPALSSHHFITQALFAYKMTNQDATVAYFYSDEKTTTPTDMKMDIYMPEKDSKTDRAAVLVVHGGAMVAGSKGDFAQHTVNYCDSLAARGYVAASMDYRLGVTLTSRDAQLHIDSTHFARAVYRGVQDVRAAVRYLRANAEDLGINPNRIYLVGNSAGAILSLENIYSTTEEDFPDYMDSEPLLGALDLYGEQGYDSKANGVAALWGAIHNLEMVGDNERPVLLIHGTADETVLFKTGRPLSNLPGVLKNIIPSEMGALAASYTLDLQTPTLYGSYVIDSLLTEKEIEHETYFVEGVAHEFYDEAPYTESVQNRVFNFLYSLTQATESIETKPIFATAQNAVQMGKMNQSFTVLRGQNLKFRVYDLRGRAVMPTGRVSAGESVNLNALDAGVYVLMVQGYRPVRFGLRK</sequence>
<dbReference type="Gene3D" id="3.40.50.1820">
    <property type="entry name" value="alpha/beta hydrolase"/>
    <property type="match status" value="1"/>
</dbReference>
<comment type="caution">
    <text evidence="4">The sequence shown here is derived from an EMBL/GenBank/DDBJ whole genome shotgun (WGS) entry which is preliminary data.</text>
</comment>
<dbReference type="PANTHER" id="PTHR48081">
    <property type="entry name" value="AB HYDROLASE SUPERFAMILY PROTEIN C4A8.06C"/>
    <property type="match status" value="1"/>
</dbReference>
<keyword evidence="5" id="KW-1185">Reference proteome</keyword>
<evidence type="ECO:0000256" key="2">
    <source>
        <dbReference type="SAM" id="SignalP"/>
    </source>
</evidence>
<dbReference type="InterPro" id="IPR029058">
    <property type="entry name" value="AB_hydrolase_fold"/>
</dbReference>
<proteinExistence type="predicted"/>
<dbReference type="GO" id="GO:0016787">
    <property type="term" value="F:hydrolase activity"/>
    <property type="evidence" value="ECO:0007669"/>
    <property type="project" value="UniProtKB-KW"/>
</dbReference>
<evidence type="ECO:0000259" key="3">
    <source>
        <dbReference type="Pfam" id="PF20434"/>
    </source>
</evidence>
<dbReference type="Proteomes" id="UP000231134">
    <property type="component" value="Unassembled WGS sequence"/>
</dbReference>
<dbReference type="AlphaFoldDB" id="A0A2M9A8W6"/>
<dbReference type="InterPro" id="IPR050300">
    <property type="entry name" value="GDXG_lipolytic_enzyme"/>
</dbReference>
<gene>
    <name evidence="4" type="ORF">BGX16_2073</name>
</gene>
<reference evidence="4 5" key="1">
    <citation type="submission" date="2017-11" db="EMBL/GenBank/DDBJ databases">
        <title>Animal gut microbial communities from fecal samples from Wisconsin, USA.</title>
        <authorList>
            <person name="Neumann A."/>
        </authorList>
    </citation>
    <scope>NUCLEOTIDE SEQUENCE [LARGE SCALE GENOMIC DNA]</scope>
    <source>
        <strain evidence="4 5">UWS3</strain>
    </source>
</reference>
<evidence type="ECO:0000256" key="1">
    <source>
        <dbReference type="ARBA" id="ARBA00022801"/>
    </source>
</evidence>
<dbReference type="RefSeq" id="WP_198514905.1">
    <property type="nucleotide sequence ID" value="NZ_PGEX01000001.1"/>
</dbReference>
<dbReference type="EMBL" id="PGEX01000001">
    <property type="protein sequence ID" value="PJJ42057.1"/>
    <property type="molecule type" value="Genomic_DNA"/>
</dbReference>
<keyword evidence="1" id="KW-0378">Hydrolase</keyword>
<feature type="chain" id="PRO_5014974131" evidence="2">
    <location>
        <begin position="24"/>
        <end position="454"/>
    </location>
</feature>
<keyword evidence="2" id="KW-0732">Signal</keyword>
<dbReference type="NCBIfam" id="TIGR04183">
    <property type="entry name" value="Por_Secre_tail"/>
    <property type="match status" value="1"/>
</dbReference>
<dbReference type="PANTHER" id="PTHR48081:SF13">
    <property type="entry name" value="ALPHA_BETA HYDROLASE"/>
    <property type="match status" value="1"/>
</dbReference>
<name>A0A2M9A8W6_9BACT</name>
<organism evidence="4 5">
    <name type="scientific">Hallerella succinigenes</name>
    <dbReference type="NCBI Taxonomy" id="1896222"/>
    <lineage>
        <taxon>Bacteria</taxon>
        <taxon>Pseudomonadati</taxon>
        <taxon>Fibrobacterota</taxon>
        <taxon>Fibrobacteria</taxon>
        <taxon>Fibrobacterales</taxon>
        <taxon>Fibrobacteraceae</taxon>
        <taxon>Hallerella</taxon>
    </lineage>
</organism>
<feature type="signal peptide" evidence="2">
    <location>
        <begin position="1"/>
        <end position="23"/>
    </location>
</feature>
<dbReference type="InterPro" id="IPR026444">
    <property type="entry name" value="Secre_tail"/>
</dbReference>
<protein>
    <submittedName>
        <fullName evidence="4">Putative secreted protein (Por secretion system target)</fullName>
    </submittedName>
</protein>
<evidence type="ECO:0000313" key="5">
    <source>
        <dbReference type="Proteomes" id="UP000231134"/>
    </source>
</evidence>
<dbReference type="Pfam" id="PF20434">
    <property type="entry name" value="BD-FAE"/>
    <property type="match status" value="1"/>
</dbReference>
<accession>A0A2M9A8W6</accession>
<evidence type="ECO:0000313" key="4">
    <source>
        <dbReference type="EMBL" id="PJJ42057.1"/>
    </source>
</evidence>